<dbReference type="RefSeq" id="WP_182895966.1">
    <property type="nucleotide sequence ID" value="NZ_JACGZW010000018.1"/>
</dbReference>
<evidence type="ECO:0008006" key="4">
    <source>
        <dbReference type="Google" id="ProtNLM"/>
    </source>
</evidence>
<dbReference type="Proteomes" id="UP000526734">
    <property type="component" value="Unassembled WGS sequence"/>
</dbReference>
<evidence type="ECO:0000313" key="2">
    <source>
        <dbReference type="EMBL" id="MBB1159280.1"/>
    </source>
</evidence>
<dbReference type="AlphaFoldDB" id="A0A7W3W5U3"/>
<reference evidence="2 3" key="1">
    <citation type="submission" date="2020-08" db="EMBL/GenBank/DDBJ databases">
        <title>Amycolatopsis sp. nov. DR6-1 isolated from Dendrobium heterocarpum.</title>
        <authorList>
            <person name="Tedsree N."/>
            <person name="Kuncharoen N."/>
            <person name="Likhitwitayawuid K."/>
            <person name="Tanasupawat S."/>
        </authorList>
    </citation>
    <scope>NUCLEOTIDE SEQUENCE [LARGE SCALE GENOMIC DNA]</scope>
    <source>
        <strain evidence="2 3">DR6-1</strain>
    </source>
</reference>
<feature type="signal peptide" evidence="1">
    <location>
        <begin position="1"/>
        <end position="37"/>
    </location>
</feature>
<evidence type="ECO:0000313" key="3">
    <source>
        <dbReference type="Proteomes" id="UP000526734"/>
    </source>
</evidence>
<evidence type="ECO:0000256" key="1">
    <source>
        <dbReference type="SAM" id="SignalP"/>
    </source>
</evidence>
<accession>A0A7W3W5U3</accession>
<proteinExistence type="predicted"/>
<feature type="chain" id="PRO_5030860441" description="Secreted protein" evidence="1">
    <location>
        <begin position="38"/>
        <end position="219"/>
    </location>
</feature>
<organism evidence="2 3">
    <name type="scientific">Amycolatopsis dendrobii</name>
    <dbReference type="NCBI Taxonomy" id="2760662"/>
    <lineage>
        <taxon>Bacteria</taxon>
        <taxon>Bacillati</taxon>
        <taxon>Actinomycetota</taxon>
        <taxon>Actinomycetes</taxon>
        <taxon>Pseudonocardiales</taxon>
        <taxon>Pseudonocardiaceae</taxon>
        <taxon>Amycolatopsis</taxon>
    </lineage>
</organism>
<gene>
    <name evidence="2" type="ORF">H4281_39585</name>
</gene>
<comment type="caution">
    <text evidence="2">The sequence shown here is derived from an EMBL/GenBank/DDBJ whole genome shotgun (WGS) entry which is preliminary data.</text>
</comment>
<sequence>MTKNRKPRRISARLAVLAGASLAVVLGVLGGASAAGAAEAPGAQGETRLGMHAVDFDAAVAKAHGYRIVTYANGDRQSVPIDPRSNLPKSVIVHPQPAAPSGGSARPAAANTDYAEVWGNCGRSWIRVSQTGTNQVAVASGFSNTPAKAFFWSWDVSLSDRNGTSHQTYSGAIFDDKAARIWTGLNQFGYTFDRVHNGGATLIDGTICHSGHPSVSIYL</sequence>
<protein>
    <recommendedName>
        <fullName evidence="4">Secreted protein</fullName>
    </recommendedName>
</protein>
<name>A0A7W3W5U3_9PSEU</name>
<dbReference type="EMBL" id="JACGZW010000018">
    <property type="protein sequence ID" value="MBB1159280.1"/>
    <property type="molecule type" value="Genomic_DNA"/>
</dbReference>
<keyword evidence="1" id="KW-0732">Signal</keyword>
<keyword evidence="3" id="KW-1185">Reference proteome</keyword>